<sequence length="27" mass="3150">MYGRQWMPSPGRNTKGLMTLDWISIPL</sequence>
<gene>
    <name evidence="1" type="ORF">OVA965_LOCUS38360</name>
    <name evidence="2" type="ORF">TMI583_LOCUS39547</name>
</gene>
<dbReference type="Proteomes" id="UP000682733">
    <property type="component" value="Unassembled WGS sequence"/>
</dbReference>
<evidence type="ECO:0000313" key="3">
    <source>
        <dbReference type="Proteomes" id="UP000677228"/>
    </source>
</evidence>
<evidence type="ECO:0000313" key="2">
    <source>
        <dbReference type="EMBL" id="CAF4320539.1"/>
    </source>
</evidence>
<name>A0A8S2FS41_9BILA</name>
<evidence type="ECO:0000313" key="1">
    <source>
        <dbReference type="EMBL" id="CAF1533109.1"/>
    </source>
</evidence>
<feature type="non-terminal residue" evidence="1">
    <location>
        <position position="27"/>
    </location>
</feature>
<organism evidence="1 3">
    <name type="scientific">Didymodactylos carnosus</name>
    <dbReference type="NCBI Taxonomy" id="1234261"/>
    <lineage>
        <taxon>Eukaryota</taxon>
        <taxon>Metazoa</taxon>
        <taxon>Spiralia</taxon>
        <taxon>Gnathifera</taxon>
        <taxon>Rotifera</taxon>
        <taxon>Eurotatoria</taxon>
        <taxon>Bdelloidea</taxon>
        <taxon>Philodinida</taxon>
        <taxon>Philodinidae</taxon>
        <taxon>Didymodactylos</taxon>
    </lineage>
</organism>
<dbReference type="EMBL" id="CAJOBA010060034">
    <property type="protein sequence ID" value="CAF4320539.1"/>
    <property type="molecule type" value="Genomic_DNA"/>
</dbReference>
<proteinExistence type="predicted"/>
<dbReference type="AlphaFoldDB" id="A0A8S2FS41"/>
<protein>
    <submittedName>
        <fullName evidence="1">Uncharacterized protein</fullName>
    </submittedName>
</protein>
<dbReference type="Proteomes" id="UP000677228">
    <property type="component" value="Unassembled WGS sequence"/>
</dbReference>
<accession>A0A8S2FS41</accession>
<comment type="caution">
    <text evidence="1">The sequence shown here is derived from an EMBL/GenBank/DDBJ whole genome shotgun (WGS) entry which is preliminary data.</text>
</comment>
<reference evidence="1" key="1">
    <citation type="submission" date="2021-02" db="EMBL/GenBank/DDBJ databases">
        <authorList>
            <person name="Nowell W R."/>
        </authorList>
    </citation>
    <scope>NUCLEOTIDE SEQUENCE</scope>
</reference>
<dbReference type="EMBL" id="CAJNOK010037765">
    <property type="protein sequence ID" value="CAF1533109.1"/>
    <property type="molecule type" value="Genomic_DNA"/>
</dbReference>